<protein>
    <recommendedName>
        <fullName evidence="4">UBC core domain-containing protein</fullName>
    </recommendedName>
</protein>
<evidence type="ECO:0000313" key="5">
    <source>
        <dbReference type="EMBL" id="CEM41954.1"/>
    </source>
</evidence>
<evidence type="ECO:0000259" key="4">
    <source>
        <dbReference type="PROSITE" id="PS50127"/>
    </source>
</evidence>
<evidence type="ECO:0000256" key="2">
    <source>
        <dbReference type="ARBA" id="ARBA00022786"/>
    </source>
</evidence>
<evidence type="ECO:0000256" key="3">
    <source>
        <dbReference type="SAM" id="MobiDB-lite"/>
    </source>
</evidence>
<feature type="compositionally biased region" description="Low complexity" evidence="3">
    <location>
        <begin position="294"/>
        <end position="308"/>
    </location>
</feature>
<dbReference type="EMBL" id="CDMZ01002346">
    <property type="protein sequence ID" value="CEM41954.1"/>
    <property type="molecule type" value="Genomic_DNA"/>
</dbReference>
<feature type="compositionally biased region" description="Pro residues" evidence="3">
    <location>
        <begin position="92"/>
        <end position="102"/>
    </location>
</feature>
<dbReference type="Gene3D" id="3.10.110.10">
    <property type="entry name" value="Ubiquitin Conjugating Enzyme"/>
    <property type="match status" value="1"/>
</dbReference>
<proteinExistence type="predicted"/>
<dbReference type="VEuPathDB" id="CryptoDB:Cvel_26404"/>
<dbReference type="PANTHER" id="PTHR46116">
    <property type="entry name" value="(E3-INDEPENDENT) E2 UBIQUITIN-CONJUGATING ENZYME"/>
    <property type="match status" value="1"/>
</dbReference>
<gene>
    <name evidence="5" type="ORF">Cvel_26404</name>
</gene>
<dbReference type="SMART" id="SM00212">
    <property type="entry name" value="UBCc"/>
    <property type="match status" value="1"/>
</dbReference>
<dbReference type="SUPFAM" id="SSF54495">
    <property type="entry name" value="UBC-like"/>
    <property type="match status" value="1"/>
</dbReference>
<name>A0A0G4HDR4_9ALVE</name>
<dbReference type="Pfam" id="PF00179">
    <property type="entry name" value="UQ_con"/>
    <property type="match status" value="1"/>
</dbReference>
<keyword evidence="1" id="KW-0808">Transferase</keyword>
<feature type="compositionally biased region" description="Gly residues" evidence="3">
    <location>
        <begin position="148"/>
        <end position="159"/>
    </location>
</feature>
<reference evidence="5" key="1">
    <citation type="submission" date="2014-11" db="EMBL/GenBank/DDBJ databases">
        <authorList>
            <person name="Otto D Thomas"/>
            <person name="Naeem Raeece"/>
        </authorList>
    </citation>
    <scope>NUCLEOTIDE SEQUENCE</scope>
</reference>
<dbReference type="PROSITE" id="PS50127">
    <property type="entry name" value="UBC_2"/>
    <property type="match status" value="1"/>
</dbReference>
<feature type="compositionally biased region" description="Polar residues" evidence="3">
    <location>
        <begin position="17"/>
        <end position="34"/>
    </location>
</feature>
<accession>A0A0G4HDR4</accession>
<dbReference type="InterPro" id="IPR000608">
    <property type="entry name" value="UBC"/>
</dbReference>
<feature type="domain" description="UBC core" evidence="4">
    <location>
        <begin position="406"/>
        <end position="560"/>
    </location>
</feature>
<evidence type="ECO:0000256" key="1">
    <source>
        <dbReference type="ARBA" id="ARBA00022679"/>
    </source>
</evidence>
<organism evidence="5">
    <name type="scientific">Chromera velia CCMP2878</name>
    <dbReference type="NCBI Taxonomy" id="1169474"/>
    <lineage>
        <taxon>Eukaryota</taxon>
        <taxon>Sar</taxon>
        <taxon>Alveolata</taxon>
        <taxon>Colpodellida</taxon>
        <taxon>Chromeraceae</taxon>
        <taxon>Chromera</taxon>
    </lineage>
</organism>
<dbReference type="GO" id="GO:0061631">
    <property type="term" value="F:ubiquitin conjugating enzyme activity"/>
    <property type="evidence" value="ECO:0007669"/>
    <property type="project" value="TreeGrafter"/>
</dbReference>
<dbReference type="AlphaFoldDB" id="A0A0G4HDR4"/>
<keyword evidence="2" id="KW-0833">Ubl conjugation pathway</keyword>
<feature type="compositionally biased region" description="Low complexity" evidence="3">
    <location>
        <begin position="242"/>
        <end position="257"/>
    </location>
</feature>
<sequence length="637" mass="68762">MGQQGSTQSSRQRRGSNAGSTGNAGRQSAQNNGTGARYPPFSTAHAHHFSSSSSSSAFPSANATARAGAAASSSSASNFPPTGHQRRVSGPPRRPSSPCPPPHVEEEPGPSFSKNQNGSKRASAFEAEGWEDLGQTSQNADSRLRHPGTGGPRTGGGPGLLAASQIPAGVPVSSKCLKTLLLRLGISVQNCVEKKDLEDLFSEYLASTPTKKMQKDLQSLGLNTSGCIEREDLVTLLRAKASADSGSVSPSAAAPAPERGPRPPPPTEQQQNGRCRDAEAPSARPQAEVPLPPSRNSAGPSLSSSRGSSAFVIDEDYPVIVRDEPQHRGMRGSSVSREGWVEFRDPSDGHCFVLFSDGSSRIVPGNRLSLATHLVDDPMWGSLAFVEKAPRDHKFGGKPAVPQDRRWTLQLKQQWRALQGGLPPYAVVQTFNDRMDLMRFVIRGSDRTPYERSLYFFDVFLPPAFPQVPPEVVFLTFGAGRLNPNLYADGKVCLSLLGTWSGPGWEGGKSTILQVILSLSGLMLTESPYMNEPAFDAQSGTAQSVAYNECVRHLVVQMTSGMLRRPPGGFEGLVRSFFRRRHALVCRRLVQAQEKRGSKKRKHDSGGVVRYFLLGATETMDPDADEKLIRDLNELLL</sequence>
<dbReference type="PANTHER" id="PTHR46116:SF15">
    <property type="entry name" value="(E3-INDEPENDENT) E2 UBIQUITIN-CONJUGATING ENZYME"/>
    <property type="match status" value="1"/>
</dbReference>
<feature type="compositionally biased region" description="Low complexity" evidence="3">
    <location>
        <begin position="1"/>
        <end position="10"/>
    </location>
</feature>
<feature type="region of interest" description="Disordered" evidence="3">
    <location>
        <begin position="1"/>
        <end position="162"/>
    </location>
</feature>
<feature type="compositionally biased region" description="Low complexity" evidence="3">
    <location>
        <begin position="40"/>
        <end position="77"/>
    </location>
</feature>
<dbReference type="InterPro" id="IPR016135">
    <property type="entry name" value="UBQ-conjugating_enzyme/RWD"/>
</dbReference>
<feature type="region of interest" description="Disordered" evidence="3">
    <location>
        <begin position="242"/>
        <end position="308"/>
    </location>
</feature>